<evidence type="ECO:0000259" key="2">
    <source>
        <dbReference type="PROSITE" id="PS50914"/>
    </source>
</evidence>
<dbReference type="AlphaFoldDB" id="A0A841GIR9"/>
<dbReference type="Gene3D" id="3.30.1340.30">
    <property type="match status" value="1"/>
</dbReference>
<dbReference type="Proteomes" id="UP000582837">
    <property type="component" value="Unassembled WGS sequence"/>
</dbReference>
<feature type="domain" description="BON" evidence="2">
    <location>
        <begin position="16"/>
        <end position="84"/>
    </location>
</feature>
<name>A0A841GIR9_9BACT</name>
<dbReference type="EMBL" id="JACHIA010000001">
    <property type="protein sequence ID" value="MBB6068447.1"/>
    <property type="molecule type" value="Genomic_DNA"/>
</dbReference>
<reference evidence="3 4" key="1">
    <citation type="submission" date="2020-08" db="EMBL/GenBank/DDBJ databases">
        <title>Genomic Encyclopedia of Type Strains, Phase IV (KMG-IV): sequencing the most valuable type-strain genomes for metagenomic binning, comparative biology and taxonomic classification.</title>
        <authorList>
            <person name="Goeker M."/>
        </authorList>
    </citation>
    <scope>NUCLEOTIDE SEQUENCE [LARGE SCALE GENOMIC DNA]</scope>
    <source>
        <strain evidence="3 4">DSM 29007</strain>
    </source>
</reference>
<dbReference type="PROSITE" id="PS50914">
    <property type="entry name" value="BON"/>
    <property type="match status" value="1"/>
</dbReference>
<feature type="compositionally biased region" description="Polar residues" evidence="1">
    <location>
        <begin position="105"/>
        <end position="119"/>
    </location>
</feature>
<feature type="compositionally biased region" description="Polar residues" evidence="1">
    <location>
        <begin position="126"/>
        <end position="136"/>
    </location>
</feature>
<sequence length="163" mass="17804">MAAKYTGDIFDFSGMTDDELYDAVVQHLQEHPELDAGWIEVRVDAGHVTLSGRVGADSEISVAEQVVTELMGIQEFTNELMVDELHRGQAPEAADDSVMLDMETDSQMGDVNDSQSDTASHLVENLQGQMYGTHSVQEAVEEGASYEPPDRPLGEGYGSRESH</sequence>
<evidence type="ECO:0000313" key="3">
    <source>
        <dbReference type="EMBL" id="MBB6068447.1"/>
    </source>
</evidence>
<comment type="caution">
    <text evidence="3">The sequence shown here is derived from an EMBL/GenBank/DDBJ whole genome shotgun (WGS) entry which is preliminary data.</text>
</comment>
<feature type="region of interest" description="Disordered" evidence="1">
    <location>
        <begin position="104"/>
        <end position="163"/>
    </location>
</feature>
<gene>
    <name evidence="3" type="ORF">HNQ61_000058</name>
</gene>
<dbReference type="InterPro" id="IPR007055">
    <property type="entry name" value="BON_dom"/>
</dbReference>
<evidence type="ECO:0000313" key="4">
    <source>
        <dbReference type="Proteomes" id="UP000582837"/>
    </source>
</evidence>
<feature type="compositionally biased region" description="Basic and acidic residues" evidence="1">
    <location>
        <begin position="148"/>
        <end position="163"/>
    </location>
</feature>
<protein>
    <recommendedName>
        <fullName evidence="2">BON domain-containing protein</fullName>
    </recommendedName>
</protein>
<accession>A0A841GIR9</accession>
<keyword evidence="4" id="KW-1185">Reference proteome</keyword>
<evidence type="ECO:0000256" key="1">
    <source>
        <dbReference type="SAM" id="MobiDB-lite"/>
    </source>
</evidence>
<dbReference type="Pfam" id="PF04972">
    <property type="entry name" value="BON"/>
    <property type="match status" value="1"/>
</dbReference>
<organism evidence="3 4">
    <name type="scientific">Longimicrobium terrae</name>
    <dbReference type="NCBI Taxonomy" id="1639882"/>
    <lineage>
        <taxon>Bacteria</taxon>
        <taxon>Pseudomonadati</taxon>
        <taxon>Gemmatimonadota</taxon>
        <taxon>Longimicrobiia</taxon>
        <taxon>Longimicrobiales</taxon>
        <taxon>Longimicrobiaceae</taxon>
        <taxon>Longimicrobium</taxon>
    </lineage>
</organism>
<dbReference type="RefSeq" id="WP_170039351.1">
    <property type="nucleotide sequence ID" value="NZ_JABDTL010000002.1"/>
</dbReference>
<proteinExistence type="predicted"/>